<reference evidence="2" key="1">
    <citation type="thesis" date="2020" institute="ProQuest LLC" country="789 East Eisenhower Parkway, Ann Arbor, MI, USA">
        <title>Comparative Genomics and Chromosome Evolution.</title>
        <authorList>
            <person name="Mudd A.B."/>
        </authorList>
    </citation>
    <scope>NUCLEOTIDE SEQUENCE</scope>
    <source>
        <strain evidence="2">Female2</strain>
        <tissue evidence="2">Blood</tissue>
    </source>
</reference>
<feature type="transmembrane region" description="Helical" evidence="1">
    <location>
        <begin position="28"/>
        <end position="48"/>
    </location>
</feature>
<keyword evidence="1" id="KW-0812">Transmembrane</keyword>
<evidence type="ECO:0000313" key="2">
    <source>
        <dbReference type="EMBL" id="KAG8433366.1"/>
    </source>
</evidence>
<dbReference type="AlphaFoldDB" id="A0A8T2IT65"/>
<keyword evidence="1" id="KW-0472">Membrane</keyword>
<evidence type="ECO:0000313" key="3">
    <source>
        <dbReference type="Proteomes" id="UP000812440"/>
    </source>
</evidence>
<keyword evidence="1" id="KW-1133">Transmembrane helix</keyword>
<comment type="caution">
    <text evidence="2">The sequence shown here is derived from an EMBL/GenBank/DDBJ whole genome shotgun (WGS) entry which is preliminary data.</text>
</comment>
<evidence type="ECO:0000256" key="1">
    <source>
        <dbReference type="SAM" id="Phobius"/>
    </source>
</evidence>
<gene>
    <name evidence="2" type="ORF">GDO86_017591</name>
</gene>
<keyword evidence="3" id="KW-1185">Reference proteome</keyword>
<proteinExistence type="predicted"/>
<name>A0A8T2IT65_9PIPI</name>
<organism evidence="2 3">
    <name type="scientific">Hymenochirus boettgeri</name>
    <name type="common">Congo dwarf clawed frog</name>
    <dbReference type="NCBI Taxonomy" id="247094"/>
    <lineage>
        <taxon>Eukaryota</taxon>
        <taxon>Metazoa</taxon>
        <taxon>Chordata</taxon>
        <taxon>Craniata</taxon>
        <taxon>Vertebrata</taxon>
        <taxon>Euteleostomi</taxon>
        <taxon>Amphibia</taxon>
        <taxon>Batrachia</taxon>
        <taxon>Anura</taxon>
        <taxon>Pipoidea</taxon>
        <taxon>Pipidae</taxon>
        <taxon>Pipinae</taxon>
        <taxon>Hymenochirus</taxon>
    </lineage>
</organism>
<dbReference type="Proteomes" id="UP000812440">
    <property type="component" value="Chromosome 9"/>
</dbReference>
<protein>
    <submittedName>
        <fullName evidence="2">Uncharacterized protein</fullName>
    </submittedName>
</protein>
<dbReference type="EMBL" id="JAACNH010000009">
    <property type="protein sequence ID" value="KAG8433366.1"/>
    <property type="molecule type" value="Genomic_DNA"/>
</dbReference>
<accession>A0A8T2IT65</accession>
<sequence length="99" mass="11107">MKDKAEFYIVTKTFKFSKLAWYFSFREATFPSSGSLPVFSFIAFISASSSRIRSLRMRVESGSAALSKPSPVQSGAELFVSEESLSGFSLWKLVRISWS</sequence>